<sequence>MRAIYLMQTMALGDEVDGIVYSAKAGCRKPKPEFFAFAAREFGRQPGELLLVDDTLPNIEAARSAGWKAVHWDGTERLSTILHRSVS</sequence>
<keyword evidence="1" id="KW-0378">Hydrolase</keyword>
<dbReference type="Proteomes" id="UP000050786">
    <property type="component" value="Unassembled WGS sequence"/>
</dbReference>
<organism evidence="1 2">
    <name type="scientific">Ruegeria atlantica</name>
    <dbReference type="NCBI Taxonomy" id="81569"/>
    <lineage>
        <taxon>Bacteria</taxon>
        <taxon>Pseudomonadati</taxon>
        <taxon>Pseudomonadota</taxon>
        <taxon>Alphaproteobacteria</taxon>
        <taxon>Rhodobacterales</taxon>
        <taxon>Roseobacteraceae</taxon>
        <taxon>Ruegeria</taxon>
    </lineage>
</organism>
<dbReference type="EMBL" id="CYPS01000067">
    <property type="protein sequence ID" value="CUH45661.1"/>
    <property type="molecule type" value="Genomic_DNA"/>
</dbReference>
<name>A0A0P1E920_9RHOB</name>
<dbReference type="SUPFAM" id="SSF56784">
    <property type="entry name" value="HAD-like"/>
    <property type="match status" value="1"/>
</dbReference>
<dbReference type="PANTHER" id="PTHR43611:SF3">
    <property type="entry name" value="FLAVIN MONONUCLEOTIDE HYDROLASE 1, CHLOROPLATIC"/>
    <property type="match status" value="1"/>
</dbReference>
<proteinExistence type="predicted"/>
<dbReference type="PANTHER" id="PTHR43611">
    <property type="entry name" value="ALPHA-D-GLUCOSE 1-PHOSPHATE PHOSPHATASE"/>
    <property type="match status" value="1"/>
</dbReference>
<dbReference type="Gene3D" id="3.40.50.1000">
    <property type="entry name" value="HAD superfamily/HAD-like"/>
    <property type="match status" value="1"/>
</dbReference>
<gene>
    <name evidence="1" type="ORF">RUM4293_04578</name>
</gene>
<protein>
    <submittedName>
        <fullName evidence="1">HAD hydrolase, family IA, variant 3</fullName>
    </submittedName>
</protein>
<dbReference type="InterPro" id="IPR036412">
    <property type="entry name" value="HAD-like_sf"/>
</dbReference>
<dbReference type="Pfam" id="PF00702">
    <property type="entry name" value="Hydrolase"/>
    <property type="match status" value="1"/>
</dbReference>
<evidence type="ECO:0000313" key="2">
    <source>
        <dbReference type="Proteomes" id="UP000050786"/>
    </source>
</evidence>
<dbReference type="InterPro" id="IPR023214">
    <property type="entry name" value="HAD_sf"/>
</dbReference>
<reference evidence="2" key="1">
    <citation type="submission" date="2015-09" db="EMBL/GenBank/DDBJ databases">
        <authorList>
            <person name="Rodrigo-Torres L."/>
            <person name="Arahal D.R."/>
        </authorList>
    </citation>
    <scope>NUCLEOTIDE SEQUENCE [LARGE SCALE GENOMIC DNA]</scope>
    <source>
        <strain evidence="2">CECT 4293</strain>
    </source>
</reference>
<dbReference type="NCBIfam" id="TIGR01509">
    <property type="entry name" value="HAD-SF-IA-v3"/>
    <property type="match status" value="1"/>
</dbReference>
<keyword evidence="2" id="KW-1185">Reference proteome</keyword>
<dbReference type="InterPro" id="IPR006439">
    <property type="entry name" value="HAD-SF_hydro_IA"/>
</dbReference>
<accession>A0A0P1E920</accession>
<evidence type="ECO:0000313" key="1">
    <source>
        <dbReference type="EMBL" id="CUH45661.1"/>
    </source>
</evidence>
<dbReference type="GO" id="GO:0016787">
    <property type="term" value="F:hydrolase activity"/>
    <property type="evidence" value="ECO:0007669"/>
    <property type="project" value="UniProtKB-KW"/>
</dbReference>
<dbReference type="AlphaFoldDB" id="A0A0P1E920"/>